<name>A0ABZ1HVD6_STRPH</name>
<evidence type="ECO:0000313" key="2">
    <source>
        <dbReference type="EMBL" id="WSD21214.1"/>
    </source>
</evidence>
<reference evidence="2 3" key="1">
    <citation type="submission" date="2022-10" db="EMBL/GenBank/DDBJ databases">
        <title>The complete genomes of actinobacterial strains from the NBC collection.</title>
        <authorList>
            <person name="Joergensen T.S."/>
            <person name="Alvarez Arevalo M."/>
            <person name="Sterndorff E.B."/>
            <person name="Faurdal D."/>
            <person name="Vuksanovic O."/>
            <person name="Mourched A.-S."/>
            <person name="Charusanti P."/>
            <person name="Shaw S."/>
            <person name="Blin K."/>
            <person name="Weber T."/>
        </authorList>
    </citation>
    <scope>NUCLEOTIDE SEQUENCE [LARGE SCALE GENOMIC DNA]</scope>
    <source>
        <strain evidence="2 3">NBC 01752</strain>
    </source>
</reference>
<feature type="compositionally biased region" description="Low complexity" evidence="1">
    <location>
        <begin position="10"/>
        <end position="26"/>
    </location>
</feature>
<evidence type="ECO:0000313" key="3">
    <source>
        <dbReference type="Proteomes" id="UP001340816"/>
    </source>
</evidence>
<dbReference type="EMBL" id="CP109135">
    <property type="protein sequence ID" value="WSD21214.1"/>
    <property type="molecule type" value="Genomic_DNA"/>
</dbReference>
<protein>
    <submittedName>
        <fullName evidence="2">Uncharacterized protein</fullName>
    </submittedName>
</protein>
<organism evidence="2 3">
    <name type="scientific">Streptomyces phaeochromogenes</name>
    <dbReference type="NCBI Taxonomy" id="1923"/>
    <lineage>
        <taxon>Bacteria</taxon>
        <taxon>Bacillati</taxon>
        <taxon>Actinomycetota</taxon>
        <taxon>Actinomycetes</taxon>
        <taxon>Kitasatosporales</taxon>
        <taxon>Streptomycetaceae</taxon>
        <taxon>Streptomyces</taxon>
        <taxon>Streptomyces phaeochromogenes group</taxon>
    </lineage>
</organism>
<evidence type="ECO:0000256" key="1">
    <source>
        <dbReference type="SAM" id="MobiDB-lite"/>
    </source>
</evidence>
<accession>A0ABZ1HVD6</accession>
<dbReference type="RefSeq" id="WP_326762752.1">
    <property type="nucleotide sequence ID" value="NZ_CP109135.1"/>
</dbReference>
<feature type="region of interest" description="Disordered" evidence="1">
    <location>
        <begin position="1"/>
        <end position="29"/>
    </location>
</feature>
<proteinExistence type="predicted"/>
<sequence length="89" mass="9728">MRGVVQRTVLQEPALARPAPRPAQRLSGQPYTLPEDAVEWVEALAALRRDVTNPRIYPFREQVARACERAALALRAGVPEPGQPESGAS</sequence>
<gene>
    <name evidence="2" type="ORF">OHB35_52730</name>
</gene>
<keyword evidence="3" id="KW-1185">Reference proteome</keyword>
<dbReference type="Proteomes" id="UP001340816">
    <property type="component" value="Chromosome"/>
</dbReference>